<dbReference type="Pfam" id="PF00459">
    <property type="entry name" value="Inositol_P"/>
    <property type="match status" value="1"/>
</dbReference>
<dbReference type="RefSeq" id="WP_145435111.1">
    <property type="nucleotide sequence ID" value="NZ_CP036339.1"/>
</dbReference>
<dbReference type="FunFam" id="3.30.540.10:FF:000003">
    <property type="entry name" value="Inositol-1-monophosphatase"/>
    <property type="match status" value="1"/>
</dbReference>
<comment type="cofactor">
    <cofactor evidence="1 6">
        <name>Mg(2+)</name>
        <dbReference type="ChEBI" id="CHEBI:18420"/>
    </cofactor>
</comment>
<dbReference type="EC" id="3.1.3.15" evidence="7"/>
<comment type="similarity">
    <text evidence="2">Belongs to the inositol monophosphatase superfamily.</text>
</comment>
<evidence type="ECO:0000256" key="1">
    <source>
        <dbReference type="ARBA" id="ARBA00001946"/>
    </source>
</evidence>
<dbReference type="InterPro" id="IPR020583">
    <property type="entry name" value="Inositol_monoP_metal-BS"/>
</dbReference>
<feature type="binding site" evidence="6">
    <location>
        <position position="92"/>
    </location>
    <ligand>
        <name>Mg(2+)</name>
        <dbReference type="ChEBI" id="CHEBI:18420"/>
        <label>1</label>
        <note>catalytic</note>
    </ligand>
</feature>
<evidence type="ECO:0000256" key="2">
    <source>
        <dbReference type="ARBA" id="ARBA00009759"/>
    </source>
</evidence>
<dbReference type="SUPFAM" id="SSF56655">
    <property type="entry name" value="Carbohydrate phosphatase"/>
    <property type="match status" value="1"/>
</dbReference>
<dbReference type="InterPro" id="IPR051090">
    <property type="entry name" value="Inositol_monoP_superfamily"/>
</dbReference>
<name>A0A517U4A1_9BACT</name>
<dbReference type="GO" id="GO:0000105">
    <property type="term" value="P:L-histidine biosynthetic process"/>
    <property type="evidence" value="ECO:0007669"/>
    <property type="project" value="TreeGrafter"/>
</dbReference>
<evidence type="ECO:0000256" key="5">
    <source>
        <dbReference type="ARBA" id="ARBA00022842"/>
    </source>
</evidence>
<dbReference type="PANTHER" id="PTHR43200">
    <property type="entry name" value="PHOSPHATASE"/>
    <property type="match status" value="1"/>
</dbReference>
<feature type="binding site" evidence="6">
    <location>
        <position position="95"/>
    </location>
    <ligand>
        <name>Mg(2+)</name>
        <dbReference type="ChEBI" id="CHEBI:18420"/>
        <label>1</label>
        <note>catalytic</note>
    </ligand>
</feature>
<dbReference type="InterPro" id="IPR000760">
    <property type="entry name" value="Inositol_monophosphatase-like"/>
</dbReference>
<dbReference type="PANTHER" id="PTHR43200:SF6">
    <property type="entry name" value="3'(2'),5'-BISPHOSPHATE NUCLEOTIDASE"/>
    <property type="match status" value="1"/>
</dbReference>
<evidence type="ECO:0000313" key="8">
    <source>
        <dbReference type="Proteomes" id="UP000317909"/>
    </source>
</evidence>
<evidence type="ECO:0000256" key="4">
    <source>
        <dbReference type="ARBA" id="ARBA00022801"/>
    </source>
</evidence>
<reference evidence="7 8" key="1">
    <citation type="submission" date="2019-02" db="EMBL/GenBank/DDBJ databases">
        <title>Deep-cultivation of Planctomycetes and their phenomic and genomic characterization uncovers novel biology.</title>
        <authorList>
            <person name="Wiegand S."/>
            <person name="Jogler M."/>
            <person name="Boedeker C."/>
            <person name="Pinto D."/>
            <person name="Vollmers J."/>
            <person name="Rivas-Marin E."/>
            <person name="Kohn T."/>
            <person name="Peeters S.H."/>
            <person name="Heuer A."/>
            <person name="Rast P."/>
            <person name="Oberbeckmann S."/>
            <person name="Bunk B."/>
            <person name="Jeske O."/>
            <person name="Meyerdierks A."/>
            <person name="Storesund J.E."/>
            <person name="Kallscheuer N."/>
            <person name="Luecker S."/>
            <person name="Lage O.M."/>
            <person name="Pohl T."/>
            <person name="Merkel B.J."/>
            <person name="Hornburger P."/>
            <person name="Mueller R.-W."/>
            <person name="Bruemmer F."/>
            <person name="Labrenz M."/>
            <person name="Spormann A.M."/>
            <person name="Op den Camp H."/>
            <person name="Overmann J."/>
            <person name="Amann R."/>
            <person name="Jetten M.S.M."/>
            <person name="Mascher T."/>
            <person name="Medema M.H."/>
            <person name="Devos D.P."/>
            <person name="Kaster A.-K."/>
            <person name="Ovreas L."/>
            <person name="Rohde M."/>
            <person name="Galperin M.Y."/>
            <person name="Jogler C."/>
        </authorList>
    </citation>
    <scope>NUCLEOTIDE SEQUENCE [LARGE SCALE GENOMIC DNA]</scope>
    <source>
        <strain evidence="7 8">I41</strain>
    </source>
</reference>
<organism evidence="7 8">
    <name type="scientific">Lacipirellula limnantheis</name>
    <dbReference type="NCBI Taxonomy" id="2528024"/>
    <lineage>
        <taxon>Bacteria</taxon>
        <taxon>Pseudomonadati</taxon>
        <taxon>Planctomycetota</taxon>
        <taxon>Planctomycetia</taxon>
        <taxon>Pirellulales</taxon>
        <taxon>Lacipirellulaceae</taxon>
        <taxon>Lacipirellula</taxon>
    </lineage>
</organism>
<dbReference type="PROSITE" id="PS00629">
    <property type="entry name" value="IMP_1"/>
    <property type="match status" value="1"/>
</dbReference>
<dbReference type="KEGG" id="llh:I41_46620"/>
<sequence>MTHTPADDPHVQARLELAVAAAKAAGAITLQWFRQAGLGVERKGDGSPVTAADRASETHLREQISAHFPDDAILGEEFGEKPGTSPYRWVLDPIDGTKSFISGIPLYTTLVAVMKDDQPLIGVIYAPATGEIVYAAVGGPTWFAVGDSAPIKSRVSSTGQLAEATFVTTEVSKFDRKGSQAVRSIYNHLEKHSRLTRTWGDAYGFLLVATGRADVMVDLFISLWDAAALKPVIEGAGGHYSDWKGLPSVHTGNAVATNRHLAGVVLELTQSA</sequence>
<feature type="binding site" evidence="6">
    <location>
        <position position="94"/>
    </location>
    <ligand>
        <name>Mg(2+)</name>
        <dbReference type="ChEBI" id="CHEBI:18420"/>
        <label>1</label>
        <note>catalytic</note>
    </ligand>
</feature>
<feature type="binding site" evidence="6">
    <location>
        <position position="76"/>
    </location>
    <ligand>
        <name>Mg(2+)</name>
        <dbReference type="ChEBI" id="CHEBI:18420"/>
        <label>1</label>
        <note>catalytic</note>
    </ligand>
</feature>
<proteinExistence type="inferred from homology"/>
<dbReference type="PRINTS" id="PR00377">
    <property type="entry name" value="IMPHPHTASES"/>
</dbReference>
<protein>
    <submittedName>
        <fullName evidence="7">Histidinol-phosphatase</fullName>
        <ecNumber evidence="7">3.1.3.15</ecNumber>
    </submittedName>
</protein>
<evidence type="ECO:0000256" key="3">
    <source>
        <dbReference type="ARBA" id="ARBA00022723"/>
    </source>
</evidence>
<dbReference type="Gene3D" id="3.40.190.80">
    <property type="match status" value="1"/>
</dbReference>
<feature type="binding site" evidence="6">
    <location>
        <position position="225"/>
    </location>
    <ligand>
        <name>Mg(2+)</name>
        <dbReference type="ChEBI" id="CHEBI:18420"/>
        <label>1</label>
        <note>catalytic</note>
    </ligand>
</feature>
<dbReference type="AlphaFoldDB" id="A0A517U4A1"/>
<dbReference type="GO" id="GO:0004401">
    <property type="term" value="F:histidinol-phosphatase activity"/>
    <property type="evidence" value="ECO:0007669"/>
    <property type="project" value="UniProtKB-EC"/>
</dbReference>
<dbReference type="Proteomes" id="UP000317909">
    <property type="component" value="Chromosome"/>
</dbReference>
<dbReference type="EMBL" id="CP036339">
    <property type="protein sequence ID" value="QDT75451.1"/>
    <property type="molecule type" value="Genomic_DNA"/>
</dbReference>
<gene>
    <name evidence="7" type="primary">hisN_2</name>
    <name evidence="7" type="ORF">I41_46620</name>
</gene>
<dbReference type="GO" id="GO:0046872">
    <property type="term" value="F:metal ion binding"/>
    <property type="evidence" value="ECO:0007669"/>
    <property type="project" value="UniProtKB-KW"/>
</dbReference>
<accession>A0A517U4A1</accession>
<dbReference type="OrthoDB" id="9772456at2"/>
<dbReference type="Gene3D" id="3.30.540.10">
    <property type="entry name" value="Fructose-1,6-Bisphosphatase, subunit A, domain 1"/>
    <property type="match status" value="1"/>
</dbReference>
<keyword evidence="5 6" id="KW-0460">Magnesium</keyword>
<evidence type="ECO:0000313" key="7">
    <source>
        <dbReference type="EMBL" id="QDT75451.1"/>
    </source>
</evidence>
<evidence type="ECO:0000256" key="6">
    <source>
        <dbReference type="PIRSR" id="PIRSR600760-2"/>
    </source>
</evidence>
<keyword evidence="4 7" id="KW-0378">Hydrolase</keyword>
<keyword evidence="8" id="KW-1185">Reference proteome</keyword>
<keyword evidence="3 6" id="KW-0479">Metal-binding</keyword>